<dbReference type="InterPro" id="IPR010106">
    <property type="entry name" value="RpnA"/>
</dbReference>
<dbReference type="OrthoDB" id="5562276at2"/>
<feature type="region of interest" description="Disordered" evidence="2">
    <location>
        <begin position="255"/>
        <end position="278"/>
    </location>
</feature>
<dbReference type="Pfam" id="PF04754">
    <property type="entry name" value="Transposase_31"/>
    <property type="match status" value="1"/>
</dbReference>
<reference evidence="4 5" key="2">
    <citation type="submission" date="2016-02" db="EMBL/GenBank/DDBJ databases">
        <authorList>
            <person name="Wen L."/>
            <person name="He K."/>
            <person name="Yang H."/>
        </authorList>
    </citation>
    <scope>NUCLEOTIDE SEQUENCE [LARGE SCALE GENOMIC DNA]</scope>
    <source>
        <strain evidence="4 5">AGD 8-3</strain>
    </source>
</reference>
<dbReference type="PANTHER" id="PTHR34611">
    <property type="match status" value="1"/>
</dbReference>
<feature type="compositionally biased region" description="Basic and acidic residues" evidence="2">
    <location>
        <begin position="258"/>
        <end position="278"/>
    </location>
</feature>
<dbReference type="PANTHER" id="PTHR34611:SF2">
    <property type="entry name" value="INACTIVE RECOMBINATION-PROMOTING NUCLEASE-LIKE PROTEIN RPNE-RELATED"/>
    <property type="match status" value="1"/>
</dbReference>
<evidence type="ECO:0000313" key="4">
    <source>
        <dbReference type="EMBL" id="AMD00463.1"/>
    </source>
</evidence>
<protein>
    <recommendedName>
        <fullName evidence="3">Transposase (putative) YhgA-like domain-containing protein</fullName>
    </recommendedName>
</protein>
<dbReference type="AlphaFoldDB" id="A0A0X8HD53"/>
<evidence type="ECO:0000256" key="1">
    <source>
        <dbReference type="ARBA" id="ARBA00009787"/>
    </source>
</evidence>
<evidence type="ECO:0000256" key="2">
    <source>
        <dbReference type="SAM" id="MobiDB-lite"/>
    </source>
</evidence>
<feature type="domain" description="Transposase (putative) YhgA-like" evidence="3">
    <location>
        <begin position="4"/>
        <end position="207"/>
    </location>
</feature>
<evidence type="ECO:0000313" key="5">
    <source>
        <dbReference type="Proteomes" id="UP000063387"/>
    </source>
</evidence>
<dbReference type="STRING" id="507626.LOKO_01395"/>
<dbReference type="EMBL" id="CP014226">
    <property type="protein sequence ID" value="AMD00463.1"/>
    <property type="molecule type" value="Genomic_DNA"/>
</dbReference>
<organism evidence="4 5">
    <name type="scientific">Halomonas chromatireducens</name>
    <dbReference type="NCBI Taxonomy" id="507626"/>
    <lineage>
        <taxon>Bacteria</taxon>
        <taxon>Pseudomonadati</taxon>
        <taxon>Pseudomonadota</taxon>
        <taxon>Gammaproteobacteria</taxon>
        <taxon>Oceanospirillales</taxon>
        <taxon>Halomonadaceae</taxon>
        <taxon>Halomonas</taxon>
    </lineage>
</organism>
<sequence>MAGHDNSYKLLFSHQRMVRDLLTGFVHEKWVEELDLDSLEKASGSYVTDELRDRESDIVWRVRWGDTWLYVYLLIEFQSRVDRYMPVRIMSYVGLLYQDLIRQKAFTPSGKLPPVLPIVLYNGERRWNAAQNVAEMVESVSGGLEKYCPAVRYLLLDEKAIVNDPDWPDETRNVVAALFNLEHYRGIDEALNVLGHLVEWLYADQQEELRNAFTSWLKQVWARRQAPKEQWQELKRLEDLREVYTMLQERTGQWPQRWKQEGREEGREEGLEEGREKALRSTARKLIQTTDLSDRAIADATGLPLGEVEAMRDEAQH</sequence>
<dbReference type="KEGG" id="hco:LOKO_01395"/>
<dbReference type="InterPro" id="IPR051699">
    <property type="entry name" value="Rpn/YhgA-like_nuclease"/>
</dbReference>
<proteinExistence type="inferred from homology"/>
<dbReference type="InterPro" id="IPR006842">
    <property type="entry name" value="Transposase_31"/>
</dbReference>
<name>A0A0X8HD53_9GAMM</name>
<reference evidence="4 5" key="1">
    <citation type="journal article" date="2016" name="Genome Announc.">
        <title>Draft Genome Sequence of 'Halomonas chromatireducens' Strain AGD 8-3, a Haloalkaliphilic Chromate- and Selenite-Reducing Gammaproteobacterium.</title>
        <authorList>
            <person name="Sharko F.S."/>
            <person name="Shapovalova A.A."/>
            <person name="Tsygankova S.V."/>
            <person name="Komova A.V."/>
            <person name="Boulygina E.S."/>
            <person name="Teslyuk A.B."/>
            <person name="Gotovtsev P.M."/>
            <person name="Namsaraev Z.B."/>
            <person name="Khijniak T.V."/>
            <person name="Nedoluzhko A.V."/>
            <person name="Vasilov R.G."/>
        </authorList>
    </citation>
    <scope>NUCLEOTIDE SEQUENCE [LARGE SCALE GENOMIC DNA]</scope>
    <source>
        <strain evidence="4 5">AGD 8-3</strain>
    </source>
</reference>
<comment type="similarity">
    <text evidence="1">Belongs to the Rpn/YhgA-like nuclease family.</text>
</comment>
<keyword evidence="5" id="KW-1185">Reference proteome</keyword>
<dbReference type="Proteomes" id="UP000063387">
    <property type="component" value="Chromosome"/>
</dbReference>
<gene>
    <name evidence="4" type="ORF">LOKO_01395</name>
</gene>
<dbReference type="NCBIfam" id="TIGR01784">
    <property type="entry name" value="T_den_put_tspse"/>
    <property type="match status" value="1"/>
</dbReference>
<dbReference type="RefSeq" id="WP_066446801.1">
    <property type="nucleotide sequence ID" value="NZ_CP014226.1"/>
</dbReference>
<accession>A0A0X8HD53</accession>
<evidence type="ECO:0000259" key="3">
    <source>
        <dbReference type="Pfam" id="PF04754"/>
    </source>
</evidence>
<dbReference type="PATRIC" id="fig|507626.3.peg.1381"/>